<protein>
    <submittedName>
        <fullName evidence="1">Uncharacterized protein</fullName>
    </submittedName>
</protein>
<evidence type="ECO:0000313" key="1">
    <source>
        <dbReference type="EMBL" id="KIL77300.1"/>
    </source>
</evidence>
<sequence length="55" mass="6310">MELKLSLSYLDQKIIYFSLLHKDPLALALERDSNEGDSFLMRDFKIIKAGSSYGK</sequence>
<dbReference type="EMBL" id="JXLP01000015">
    <property type="protein sequence ID" value="KIL77300.1"/>
    <property type="molecule type" value="Genomic_DNA"/>
</dbReference>
<dbReference type="Proteomes" id="UP000031982">
    <property type="component" value="Unassembled WGS sequence"/>
</dbReference>
<gene>
    <name evidence="1" type="ORF">SD77_1543</name>
</gene>
<name>A0ABR5ARC0_BACBA</name>
<evidence type="ECO:0000313" key="2">
    <source>
        <dbReference type="Proteomes" id="UP000031982"/>
    </source>
</evidence>
<proteinExistence type="predicted"/>
<reference evidence="1 2" key="1">
    <citation type="submission" date="2015-01" db="EMBL/GenBank/DDBJ databases">
        <title>Genome Assembly of Bacillus badius MTCC 1458.</title>
        <authorList>
            <person name="Verma A."/>
            <person name="Khatri I."/>
            <person name="Mual P."/>
            <person name="Subramanian S."/>
            <person name="Krishnamurthi S."/>
        </authorList>
    </citation>
    <scope>NUCLEOTIDE SEQUENCE [LARGE SCALE GENOMIC DNA]</scope>
    <source>
        <strain evidence="1 2">MTCC 1458</strain>
    </source>
</reference>
<organism evidence="1 2">
    <name type="scientific">Bacillus badius</name>
    <dbReference type="NCBI Taxonomy" id="1455"/>
    <lineage>
        <taxon>Bacteria</taxon>
        <taxon>Bacillati</taxon>
        <taxon>Bacillota</taxon>
        <taxon>Bacilli</taxon>
        <taxon>Bacillales</taxon>
        <taxon>Bacillaceae</taxon>
        <taxon>Pseudobacillus</taxon>
    </lineage>
</organism>
<keyword evidence="2" id="KW-1185">Reference proteome</keyword>
<comment type="caution">
    <text evidence="1">The sequence shown here is derived from an EMBL/GenBank/DDBJ whole genome shotgun (WGS) entry which is preliminary data.</text>
</comment>
<accession>A0ABR5ARC0</accession>